<evidence type="ECO:0000313" key="2">
    <source>
        <dbReference type="EMBL" id="PQJ73791.1"/>
    </source>
</evidence>
<evidence type="ECO:0000259" key="1">
    <source>
        <dbReference type="Pfam" id="PF16363"/>
    </source>
</evidence>
<dbReference type="AlphaFoldDB" id="A0A2S7W923"/>
<proteinExistence type="predicted"/>
<dbReference type="OrthoDB" id="9779041at2"/>
<organism evidence="2 3">
    <name type="scientific">Polaribacter gangjinensis</name>
    <dbReference type="NCBI Taxonomy" id="574710"/>
    <lineage>
        <taxon>Bacteria</taxon>
        <taxon>Pseudomonadati</taxon>
        <taxon>Bacteroidota</taxon>
        <taxon>Flavobacteriia</taxon>
        <taxon>Flavobacteriales</taxon>
        <taxon>Flavobacteriaceae</taxon>
    </lineage>
</organism>
<dbReference type="InterPro" id="IPR016040">
    <property type="entry name" value="NAD(P)-bd_dom"/>
</dbReference>
<dbReference type="Pfam" id="PF16363">
    <property type="entry name" value="GDP_Man_Dehyd"/>
    <property type="match status" value="1"/>
</dbReference>
<dbReference type="RefSeq" id="WP_105044945.1">
    <property type="nucleotide sequence ID" value="NZ_CP150662.1"/>
</dbReference>
<dbReference type="InterPro" id="IPR013445">
    <property type="entry name" value="CDP_4_6_deHydtase"/>
</dbReference>
<dbReference type="Proteomes" id="UP000237608">
    <property type="component" value="Unassembled WGS sequence"/>
</dbReference>
<dbReference type="PANTHER" id="PTHR43000">
    <property type="entry name" value="DTDP-D-GLUCOSE 4,6-DEHYDRATASE-RELATED"/>
    <property type="match status" value="1"/>
</dbReference>
<dbReference type="EMBL" id="MSCL01000001">
    <property type="protein sequence ID" value="PQJ73791.1"/>
    <property type="molecule type" value="Genomic_DNA"/>
</dbReference>
<gene>
    <name evidence="2" type="ORF">BTO13_00195</name>
</gene>
<accession>A0A2S7W923</accession>
<dbReference type="Gene3D" id="3.90.25.10">
    <property type="entry name" value="UDP-galactose 4-epimerase, domain 1"/>
    <property type="match status" value="1"/>
</dbReference>
<comment type="caution">
    <text evidence="2">The sequence shown here is derived from an EMBL/GenBank/DDBJ whole genome shotgun (WGS) entry which is preliminary data.</text>
</comment>
<protein>
    <submittedName>
        <fullName evidence="2">CDP-glucose 4,6-dehydratase</fullName>
    </submittedName>
</protein>
<dbReference type="InterPro" id="IPR036291">
    <property type="entry name" value="NAD(P)-bd_dom_sf"/>
</dbReference>
<name>A0A2S7W923_9FLAO</name>
<reference evidence="2 3" key="1">
    <citation type="submission" date="2016-12" db="EMBL/GenBank/DDBJ databases">
        <title>Trade-off between light-utilization and light-protection in marine flavobacteria.</title>
        <authorList>
            <person name="Kumagai Y."/>
            <person name="Yoshizawa S."/>
            <person name="Kogure K."/>
            <person name="Iwasaki W."/>
        </authorList>
    </citation>
    <scope>NUCLEOTIDE SEQUENCE [LARGE SCALE GENOMIC DNA]</scope>
    <source>
        <strain evidence="2 3">KCTC 22729</strain>
    </source>
</reference>
<dbReference type="NCBIfam" id="TIGR02622">
    <property type="entry name" value="CDP_4_6_dhtase"/>
    <property type="match status" value="1"/>
</dbReference>
<keyword evidence="3" id="KW-1185">Reference proteome</keyword>
<dbReference type="Gene3D" id="3.40.50.720">
    <property type="entry name" value="NAD(P)-binding Rossmann-like Domain"/>
    <property type="match status" value="1"/>
</dbReference>
<sequence length="361" mass="41368">MFENIYYRKKVLVTGHTGFKGSWLVCWLLKLGAEVIGFSKDIPTNPSMFRELDLQSKITHYLKDVRDLSALIEVIKAERPDFVFHLAAQPIVSLSYLNPLETISSNVMGTANILEALRISNHKCTAIIITSDKAYDNIEQIWGYKENDFMGGKDIYSGSKGAAELIIKSYFNSFFNKDSCNVKLGIGRAGNVIGGGDWAKDRIVVDCMLAWSEGKSVEIRSPNSTRPWQHVLEPLSGYLKLGMTLYKNDTLNGESFNFGPKSEQNRTVQELIEDLSKLWAPMVTETFNITENIPFHEASLLKLNCDKALAYLKWQSSLQYQETIRFTGEWYFNFYRNNIDILEFTMNQIQEYEEIFKKNLF</sequence>
<evidence type="ECO:0000313" key="3">
    <source>
        <dbReference type="Proteomes" id="UP000237608"/>
    </source>
</evidence>
<feature type="domain" description="NAD(P)-binding" evidence="1">
    <location>
        <begin position="12"/>
        <end position="325"/>
    </location>
</feature>
<dbReference type="SUPFAM" id="SSF51735">
    <property type="entry name" value="NAD(P)-binding Rossmann-fold domains"/>
    <property type="match status" value="1"/>
</dbReference>